<dbReference type="AlphaFoldDB" id="A0A3M6TEU1"/>
<gene>
    <name evidence="1" type="ORF">pdam_00021376</name>
</gene>
<keyword evidence="2" id="KW-1185">Reference proteome</keyword>
<reference evidence="1 2" key="1">
    <citation type="journal article" date="2018" name="Sci. Rep.">
        <title>Comparative analysis of the Pocillopora damicornis genome highlights role of immune system in coral evolution.</title>
        <authorList>
            <person name="Cunning R."/>
            <person name="Bay R.A."/>
            <person name="Gillette P."/>
            <person name="Baker A.C."/>
            <person name="Traylor-Knowles N."/>
        </authorList>
    </citation>
    <scope>NUCLEOTIDE SEQUENCE [LARGE SCALE GENOMIC DNA]</scope>
    <source>
        <strain evidence="1">RSMAS</strain>
        <tissue evidence="1">Whole animal</tissue>
    </source>
</reference>
<evidence type="ECO:0000313" key="2">
    <source>
        <dbReference type="Proteomes" id="UP000275408"/>
    </source>
</evidence>
<dbReference type="EMBL" id="RCHS01003751">
    <property type="protein sequence ID" value="RMX39925.1"/>
    <property type="molecule type" value="Genomic_DNA"/>
</dbReference>
<name>A0A3M6TEU1_POCDA</name>
<sequence>MSKHRCRQMNHLYGLPPQMYNMITTILNALQSLEQYIRKLFHFVSTIADARGDEVRNVYLLLANAMCNDRQTRIPCLSRSTYSNHVRRTKDYKTYWRALNKCGLWKDPVYQARKVELGDHVNAVRERMPNCVIKDVDQIVSLKLNVFEISTLVSAKRFGCLKFISSSKSMVLREYQEG</sequence>
<proteinExistence type="predicted"/>
<protein>
    <submittedName>
        <fullName evidence="1">Uncharacterized protein</fullName>
    </submittedName>
</protein>
<organism evidence="1 2">
    <name type="scientific">Pocillopora damicornis</name>
    <name type="common">Cauliflower coral</name>
    <name type="synonym">Millepora damicornis</name>
    <dbReference type="NCBI Taxonomy" id="46731"/>
    <lineage>
        <taxon>Eukaryota</taxon>
        <taxon>Metazoa</taxon>
        <taxon>Cnidaria</taxon>
        <taxon>Anthozoa</taxon>
        <taxon>Hexacorallia</taxon>
        <taxon>Scleractinia</taxon>
        <taxon>Astrocoeniina</taxon>
        <taxon>Pocilloporidae</taxon>
        <taxon>Pocillopora</taxon>
    </lineage>
</organism>
<dbReference type="Proteomes" id="UP000275408">
    <property type="component" value="Unassembled WGS sequence"/>
</dbReference>
<comment type="caution">
    <text evidence="1">The sequence shown here is derived from an EMBL/GenBank/DDBJ whole genome shotgun (WGS) entry which is preliminary data.</text>
</comment>
<evidence type="ECO:0000313" key="1">
    <source>
        <dbReference type="EMBL" id="RMX39925.1"/>
    </source>
</evidence>
<accession>A0A3M6TEU1</accession>